<dbReference type="Proteomes" id="UP001596514">
    <property type="component" value="Unassembled WGS sequence"/>
</dbReference>
<organism evidence="1 2">
    <name type="scientific">Streptosporangium amethystogenes subsp. fukuiense</name>
    <dbReference type="NCBI Taxonomy" id="698418"/>
    <lineage>
        <taxon>Bacteria</taxon>
        <taxon>Bacillati</taxon>
        <taxon>Actinomycetota</taxon>
        <taxon>Actinomycetes</taxon>
        <taxon>Streptosporangiales</taxon>
        <taxon>Streptosporangiaceae</taxon>
        <taxon>Streptosporangium</taxon>
    </lineage>
</organism>
<dbReference type="RefSeq" id="WP_343963700.1">
    <property type="nucleotide sequence ID" value="NZ_BAAAGK010000018.1"/>
</dbReference>
<name>A0ABW2SUA1_9ACTN</name>
<comment type="caution">
    <text evidence="1">The sequence shown here is derived from an EMBL/GenBank/DDBJ whole genome shotgun (WGS) entry which is preliminary data.</text>
</comment>
<evidence type="ECO:0000313" key="2">
    <source>
        <dbReference type="Proteomes" id="UP001596514"/>
    </source>
</evidence>
<protein>
    <submittedName>
        <fullName evidence="1">Uncharacterized protein</fullName>
    </submittedName>
</protein>
<dbReference type="EMBL" id="JBHTEE010000001">
    <property type="protein sequence ID" value="MFC7599677.1"/>
    <property type="molecule type" value="Genomic_DNA"/>
</dbReference>
<proteinExistence type="predicted"/>
<accession>A0ABW2SUA1</accession>
<reference evidence="2" key="1">
    <citation type="journal article" date="2019" name="Int. J. Syst. Evol. Microbiol.">
        <title>The Global Catalogue of Microorganisms (GCM) 10K type strain sequencing project: providing services to taxonomists for standard genome sequencing and annotation.</title>
        <authorList>
            <consortium name="The Broad Institute Genomics Platform"/>
            <consortium name="The Broad Institute Genome Sequencing Center for Infectious Disease"/>
            <person name="Wu L."/>
            <person name="Ma J."/>
        </authorList>
    </citation>
    <scope>NUCLEOTIDE SEQUENCE [LARGE SCALE GENOMIC DNA]</scope>
    <source>
        <strain evidence="2">JCM 10083</strain>
    </source>
</reference>
<sequence>MVSVPDDSYIDPSAWRVPMDAIGGTLSMNTSKGPRLLYELPCFHGSFYLRPSGVLAGFALQLPLPSCPAWLRDDEAPVLFWESVDLAADGSSNGVDGQARLRLGRQEAFTTVSGLCTEIPVGRSGRSYLKIILETVFSSLLLRWPAEAQKRLRPATLKLFGEIRPARVAPGSVPDQPR</sequence>
<gene>
    <name evidence="1" type="ORF">ACFQVD_06090</name>
</gene>
<keyword evidence="2" id="KW-1185">Reference proteome</keyword>
<evidence type="ECO:0000313" key="1">
    <source>
        <dbReference type="EMBL" id="MFC7599677.1"/>
    </source>
</evidence>